<dbReference type="PANTHER" id="PTHR46472">
    <property type="entry name" value="NUCLEOREDOXIN"/>
    <property type="match status" value="1"/>
</dbReference>
<dbReference type="RefSeq" id="XP_024500186.1">
    <property type="nucleotide sequence ID" value="XM_024645955.1"/>
</dbReference>
<proteinExistence type="predicted"/>
<dbReference type="PANTHER" id="PTHR46472:SF1">
    <property type="entry name" value="NUCLEOREDOXIN"/>
    <property type="match status" value="1"/>
</dbReference>
<evidence type="ECO:0000313" key="2">
    <source>
        <dbReference type="EMBL" id="CEF60977.1"/>
    </source>
</evidence>
<organism evidence="2">
    <name type="scientific">Strongyloides ratti</name>
    <name type="common">Parasitic roundworm</name>
    <dbReference type="NCBI Taxonomy" id="34506"/>
    <lineage>
        <taxon>Eukaryota</taxon>
        <taxon>Metazoa</taxon>
        <taxon>Ecdysozoa</taxon>
        <taxon>Nematoda</taxon>
        <taxon>Chromadorea</taxon>
        <taxon>Rhabditida</taxon>
        <taxon>Tylenchina</taxon>
        <taxon>Panagrolaimomorpha</taxon>
        <taxon>Strongyloidoidea</taxon>
        <taxon>Strongyloididae</taxon>
        <taxon>Strongyloides</taxon>
    </lineage>
</organism>
<dbReference type="OMA" id="KNECNIK"/>
<dbReference type="GO" id="GO:0004791">
    <property type="term" value="F:thioredoxin-disulfide reductase (NADPH) activity"/>
    <property type="evidence" value="ECO:0007669"/>
    <property type="project" value="TreeGrafter"/>
</dbReference>
<evidence type="ECO:0000313" key="3">
    <source>
        <dbReference type="Proteomes" id="UP000035682"/>
    </source>
</evidence>
<keyword evidence="3" id="KW-1185">Reference proteome</keyword>
<dbReference type="InterPro" id="IPR013766">
    <property type="entry name" value="Thioredoxin_domain"/>
</dbReference>
<dbReference type="GO" id="GO:0030178">
    <property type="term" value="P:negative regulation of Wnt signaling pathway"/>
    <property type="evidence" value="ECO:0007669"/>
    <property type="project" value="TreeGrafter"/>
</dbReference>
<dbReference type="Proteomes" id="UP000035682">
    <property type="component" value="Unplaced"/>
</dbReference>
<dbReference type="PROSITE" id="PS51352">
    <property type="entry name" value="THIOREDOXIN_2"/>
    <property type="match status" value="1"/>
</dbReference>
<dbReference type="EMBL" id="LN609405">
    <property type="protein sequence ID" value="CEF60977.1"/>
    <property type="molecule type" value="Genomic_DNA"/>
</dbReference>
<dbReference type="Pfam" id="PF13905">
    <property type="entry name" value="Thioredoxin_8"/>
    <property type="match status" value="1"/>
</dbReference>
<dbReference type="WBParaSite" id="SRAE_0000010900.1">
    <property type="protein sequence ID" value="SRAE_0000010900.1"/>
    <property type="gene ID" value="WBGene00255846"/>
</dbReference>
<gene>
    <name evidence="2 4 5" type="ORF">SRAE_0000010900</name>
</gene>
<evidence type="ECO:0000313" key="4">
    <source>
        <dbReference type="WBParaSite" id="SRAE_0000010900.1"/>
    </source>
</evidence>
<reference evidence="3" key="1">
    <citation type="submission" date="2014-09" db="EMBL/GenBank/DDBJ databases">
        <authorList>
            <person name="Martin A.A."/>
        </authorList>
    </citation>
    <scope>NUCLEOTIDE SEQUENCE</scope>
    <source>
        <strain evidence="3">ED321</strain>
    </source>
</reference>
<dbReference type="CTD" id="36373344"/>
<evidence type="ECO:0000313" key="5">
    <source>
        <dbReference type="WormBase" id="SRAE_0000010900"/>
    </source>
</evidence>
<reference evidence="4" key="3">
    <citation type="submission" date="2020-12" db="UniProtKB">
        <authorList>
            <consortium name="WormBaseParasite"/>
        </authorList>
    </citation>
    <scope>IDENTIFICATION</scope>
</reference>
<evidence type="ECO:0000259" key="1">
    <source>
        <dbReference type="PROSITE" id="PS51352"/>
    </source>
</evidence>
<dbReference type="InterPro" id="IPR036249">
    <property type="entry name" value="Thioredoxin-like_sf"/>
</dbReference>
<sequence>MNVTRKVLKLSDVLQKQSILKNIQVRNGSFVSQLITDAKLLRGDGTKGKASELLKDKVVGLYVSAGWCPSCRVYTSKLKKFYEEINKEKHQFEIIFISGDKTSEDMVEYFQEKMGKWLMMEHDLSNSTTVKNECNIKSIPAFVIIDKKGDVVVSDGRNQVNGRGKIEPFVLFEEWKKIAI</sequence>
<dbReference type="Gene3D" id="3.40.30.10">
    <property type="entry name" value="Glutaredoxin"/>
    <property type="match status" value="1"/>
</dbReference>
<dbReference type="AlphaFoldDB" id="A0A090KYL7"/>
<dbReference type="InterPro" id="IPR012336">
    <property type="entry name" value="Thioredoxin-like_fold"/>
</dbReference>
<reference evidence="2" key="2">
    <citation type="submission" date="2014-09" db="EMBL/GenBank/DDBJ databases">
        <authorList>
            <person name="Aslett A.Martin."/>
        </authorList>
    </citation>
    <scope>NUCLEOTIDE SEQUENCE</scope>
    <source>
        <strain evidence="2">ED321 Heterogonic</strain>
    </source>
</reference>
<dbReference type="GO" id="GO:0005634">
    <property type="term" value="C:nucleus"/>
    <property type="evidence" value="ECO:0007669"/>
    <property type="project" value="TreeGrafter"/>
</dbReference>
<protein>
    <submittedName>
        <fullName evidence="2 4">Nucleoredoxin-like protein 2</fullName>
    </submittedName>
</protein>
<name>A0A090KYL7_STRRB</name>
<dbReference type="OrthoDB" id="189920at2759"/>
<dbReference type="GO" id="GO:0031397">
    <property type="term" value="P:negative regulation of protein ubiquitination"/>
    <property type="evidence" value="ECO:0007669"/>
    <property type="project" value="TreeGrafter"/>
</dbReference>
<dbReference type="GeneID" id="36373344"/>
<dbReference type="WormBase" id="SRAE_0000010900">
    <property type="protein sequence ID" value="SRP10715"/>
    <property type="gene ID" value="WBGene00255846"/>
</dbReference>
<feature type="domain" description="Thioredoxin" evidence="1">
    <location>
        <begin position="29"/>
        <end position="180"/>
    </location>
</feature>
<accession>A0A090KYL7</accession>
<dbReference type="SUPFAM" id="SSF52833">
    <property type="entry name" value="Thioredoxin-like"/>
    <property type="match status" value="1"/>
</dbReference>